<evidence type="ECO:0000313" key="1">
    <source>
        <dbReference type="EMBL" id="CAG8613868.1"/>
    </source>
</evidence>
<organism evidence="1 2">
    <name type="scientific">Dentiscutata heterogama</name>
    <dbReference type="NCBI Taxonomy" id="1316150"/>
    <lineage>
        <taxon>Eukaryota</taxon>
        <taxon>Fungi</taxon>
        <taxon>Fungi incertae sedis</taxon>
        <taxon>Mucoromycota</taxon>
        <taxon>Glomeromycotina</taxon>
        <taxon>Glomeromycetes</taxon>
        <taxon>Diversisporales</taxon>
        <taxon>Gigasporaceae</taxon>
        <taxon>Dentiscutata</taxon>
    </lineage>
</organism>
<keyword evidence="2" id="KW-1185">Reference proteome</keyword>
<reference evidence="1" key="1">
    <citation type="submission" date="2021-06" db="EMBL/GenBank/DDBJ databases">
        <authorList>
            <person name="Kallberg Y."/>
            <person name="Tangrot J."/>
            <person name="Rosling A."/>
        </authorList>
    </citation>
    <scope>NUCLEOTIDE SEQUENCE</scope>
    <source>
        <strain evidence="1">IL203A</strain>
    </source>
</reference>
<dbReference type="EMBL" id="CAJVPU010011354">
    <property type="protein sequence ID" value="CAG8613868.1"/>
    <property type="molecule type" value="Genomic_DNA"/>
</dbReference>
<gene>
    <name evidence="1" type="ORF">DHETER_LOCUS7743</name>
</gene>
<proteinExistence type="predicted"/>
<name>A0ACA9MUC2_9GLOM</name>
<accession>A0ACA9MUC2</accession>
<protein>
    <submittedName>
        <fullName evidence="1">2332_t:CDS:1</fullName>
    </submittedName>
</protein>
<sequence length="230" mass="25724">MFVPISSFQSFKPIPQYVIGCLPALAIVGASPINKFSYKLVWIFRCLGCPFMGVFSSINVGGDKISRCLFWLSSDYFEIRGSSTPPKYRPIGFHAMEVSMYQTMDTINKSIDLCIAKASVLERFSSLVSVYYIIVGIIAGISRALGAVSCQDWPYIPILLSWTIPALFRRAFSGNLVVKDPKKIFRRIKIVLEPNNSSENGDQHFIIMLTAFASIILPWTALLLAYFTPP</sequence>
<dbReference type="Proteomes" id="UP000789702">
    <property type="component" value="Unassembled WGS sequence"/>
</dbReference>
<comment type="caution">
    <text evidence="1">The sequence shown here is derived from an EMBL/GenBank/DDBJ whole genome shotgun (WGS) entry which is preliminary data.</text>
</comment>
<feature type="non-terminal residue" evidence="1">
    <location>
        <position position="230"/>
    </location>
</feature>
<evidence type="ECO:0000313" key="2">
    <source>
        <dbReference type="Proteomes" id="UP000789702"/>
    </source>
</evidence>